<reference evidence="2" key="1">
    <citation type="submission" date="2015-01" db="EMBL/GenBank/DDBJ databases">
        <authorList>
            <person name="Durling Mikael"/>
        </authorList>
    </citation>
    <scope>NUCLEOTIDE SEQUENCE</scope>
</reference>
<dbReference type="InterPro" id="IPR052895">
    <property type="entry name" value="HetReg/Transcr_Mod"/>
</dbReference>
<dbReference type="PANTHER" id="PTHR24148:SF64">
    <property type="entry name" value="HETEROKARYON INCOMPATIBILITY DOMAIN-CONTAINING PROTEIN"/>
    <property type="match status" value="1"/>
</dbReference>
<dbReference type="EMBL" id="CDPU01000023">
    <property type="protein sequence ID" value="CEO51554.1"/>
    <property type="molecule type" value="Genomic_DNA"/>
</dbReference>
<feature type="domain" description="Heterokaryon incompatibility" evidence="1">
    <location>
        <begin position="45"/>
        <end position="200"/>
    </location>
</feature>
<sequence length="612" mass="70334">MAALQYSALDADNSEIRLLDIAPGDGDDEICCSLSVVSLNSHPQFEALSYVWGDPSIKKDVTVDGASHPVSLNLESALRDLRYTSRIRTIWVDAICIHQVDLIEKNHQIPLMSDIYRKASGVVAYLGHSNPCLELFIGWSQVWSRKWPLLTSWRWMKMELRSWIPQKGVRKRNVLKLQAFLGFLEFVCHPYFNRMWTFQEYLLPSRRPTFVIGTKPFQMGHTASDTLRNLLLRYCSTKLKAMERLSRASEREAQELILLCYTRFTQSMMDGMGEQVYAVGDLLAGQSRLNIMTLFLTTSPRSCSDPRDKIFAIHPFLQEMIPGICAPDYTKSPDDVIFETLSKIHERFPQFIWRFMEIWPLRASSMEDALGPSWLSDITATGFQHTKNAEPGSSTLRISQDFLILTLGSRFIGKRHPSPIELGNEPEETIRRIAGLMYSSGEDLHSFAGSEIRVRRKETLSERIFFALQKWFRVWQQQSPEKVQVLFSTFSTIARYKDIGKLDDIPFTAVQRWAFHHEFKFAAKYFTNKSFFWTDTGLFGTCSDRLREGDTIVLSTEFCRPCAVRTHPDPSGESNHYHMVDWVFVDGLEGATMDAQVMSEVEETPLSDIYIH</sequence>
<proteinExistence type="predicted"/>
<dbReference type="PANTHER" id="PTHR24148">
    <property type="entry name" value="ANKYRIN REPEAT DOMAIN-CONTAINING PROTEIN 39 HOMOLOG-RELATED"/>
    <property type="match status" value="1"/>
</dbReference>
<evidence type="ECO:0000259" key="1">
    <source>
        <dbReference type="Pfam" id="PF06985"/>
    </source>
</evidence>
<dbReference type="InterPro" id="IPR010730">
    <property type="entry name" value="HET"/>
</dbReference>
<name>A0A0B7K2X4_BIOOC</name>
<dbReference type="AlphaFoldDB" id="A0A0B7K2X4"/>
<gene>
    <name evidence="2" type="ORF">BN869_000007612_1</name>
</gene>
<protein>
    <recommendedName>
        <fullName evidence="1">Heterokaryon incompatibility domain-containing protein</fullName>
    </recommendedName>
</protein>
<organism evidence="2">
    <name type="scientific">Bionectria ochroleuca</name>
    <name type="common">Gliocladium roseum</name>
    <dbReference type="NCBI Taxonomy" id="29856"/>
    <lineage>
        <taxon>Eukaryota</taxon>
        <taxon>Fungi</taxon>
        <taxon>Dikarya</taxon>
        <taxon>Ascomycota</taxon>
        <taxon>Pezizomycotina</taxon>
        <taxon>Sordariomycetes</taxon>
        <taxon>Hypocreomycetidae</taxon>
        <taxon>Hypocreales</taxon>
        <taxon>Bionectriaceae</taxon>
        <taxon>Clonostachys</taxon>
    </lineage>
</organism>
<accession>A0A0B7K2X4</accession>
<evidence type="ECO:0000313" key="2">
    <source>
        <dbReference type="EMBL" id="CEO51554.1"/>
    </source>
</evidence>
<dbReference type="Pfam" id="PF06985">
    <property type="entry name" value="HET"/>
    <property type="match status" value="1"/>
</dbReference>